<dbReference type="GO" id="GO:0048589">
    <property type="term" value="P:developmental growth"/>
    <property type="evidence" value="ECO:0007669"/>
    <property type="project" value="UniProtKB-ARBA"/>
</dbReference>
<evidence type="ECO:0008006" key="22">
    <source>
        <dbReference type="Google" id="ProtNLM"/>
    </source>
</evidence>
<dbReference type="SUPFAM" id="SSF49313">
    <property type="entry name" value="Cadherin-like"/>
    <property type="match status" value="7"/>
</dbReference>
<feature type="domain" description="Cadherin" evidence="19">
    <location>
        <begin position="499"/>
        <end position="598"/>
    </location>
</feature>
<evidence type="ECO:0000313" key="20">
    <source>
        <dbReference type="EMBL" id="CAH1103431.1"/>
    </source>
</evidence>
<dbReference type="GO" id="GO:0005509">
    <property type="term" value="F:calcium ion binding"/>
    <property type="evidence" value="ECO:0007669"/>
    <property type="project" value="UniProtKB-UniRule"/>
</dbReference>
<evidence type="ECO:0000256" key="2">
    <source>
        <dbReference type="ARBA" id="ARBA00022536"/>
    </source>
</evidence>
<dbReference type="InterPro" id="IPR027397">
    <property type="entry name" value="Catenin-bd_sf"/>
</dbReference>
<dbReference type="FunFam" id="4.10.900.10:FF:000012">
    <property type="entry name" value="Putative DE-cadherin"/>
    <property type="match status" value="1"/>
</dbReference>
<dbReference type="CDD" id="cd11304">
    <property type="entry name" value="Cadherin_repeat"/>
    <property type="match status" value="6"/>
</dbReference>
<feature type="signal peptide" evidence="17">
    <location>
        <begin position="1"/>
        <end position="19"/>
    </location>
</feature>
<dbReference type="GO" id="GO:0000902">
    <property type="term" value="P:cell morphogenesis"/>
    <property type="evidence" value="ECO:0007669"/>
    <property type="project" value="TreeGrafter"/>
</dbReference>
<dbReference type="GO" id="GO:0009887">
    <property type="term" value="P:animal organ morphogenesis"/>
    <property type="evidence" value="ECO:0007669"/>
    <property type="project" value="UniProtKB-ARBA"/>
</dbReference>
<dbReference type="FunFam" id="2.60.40.60:FF:000033">
    <property type="entry name" value="FAT atypical cadherin 1"/>
    <property type="match status" value="1"/>
</dbReference>
<dbReference type="InterPro" id="IPR056370">
    <property type="entry name" value="Shg-like_Ig-like"/>
</dbReference>
<dbReference type="Gene3D" id="4.10.900.10">
    <property type="entry name" value="TCF3-CBD (Catenin binding domain)"/>
    <property type="match status" value="1"/>
</dbReference>
<dbReference type="InterPro" id="IPR013320">
    <property type="entry name" value="ConA-like_dom_sf"/>
</dbReference>
<feature type="domain" description="Laminin G" evidence="18">
    <location>
        <begin position="1099"/>
        <end position="1288"/>
    </location>
</feature>
<dbReference type="GO" id="GO:0005912">
    <property type="term" value="C:adherens junction"/>
    <property type="evidence" value="ECO:0007669"/>
    <property type="project" value="TreeGrafter"/>
</dbReference>
<dbReference type="GO" id="GO:0035239">
    <property type="term" value="P:tube morphogenesis"/>
    <property type="evidence" value="ECO:0007669"/>
    <property type="project" value="UniProtKB-ARBA"/>
</dbReference>
<comment type="caution">
    <text evidence="13">Lacks conserved residue(s) required for the propagation of feature annotation.</text>
</comment>
<dbReference type="Pfam" id="PF01049">
    <property type="entry name" value="CADH_Y-type_LIR"/>
    <property type="match status" value="1"/>
</dbReference>
<evidence type="ECO:0000256" key="3">
    <source>
        <dbReference type="ARBA" id="ARBA00022692"/>
    </source>
</evidence>
<dbReference type="GO" id="GO:0007297">
    <property type="term" value="P:follicle cell of egg chamber migration"/>
    <property type="evidence" value="ECO:0007669"/>
    <property type="project" value="UniProtKB-ARBA"/>
</dbReference>
<dbReference type="Gene3D" id="2.60.40.60">
    <property type="entry name" value="Cadherins"/>
    <property type="match status" value="7"/>
</dbReference>
<dbReference type="PROSITE" id="PS50268">
    <property type="entry name" value="CADHERIN_2"/>
    <property type="match status" value="7"/>
</dbReference>
<evidence type="ECO:0000256" key="5">
    <source>
        <dbReference type="ARBA" id="ARBA00022737"/>
    </source>
</evidence>
<dbReference type="PROSITE" id="PS00232">
    <property type="entry name" value="CADHERIN_1"/>
    <property type="match status" value="3"/>
</dbReference>
<evidence type="ECO:0000256" key="16">
    <source>
        <dbReference type="SAM" id="Phobius"/>
    </source>
</evidence>
<feature type="domain" description="Cadherin" evidence="19">
    <location>
        <begin position="298"/>
        <end position="387"/>
    </location>
</feature>
<dbReference type="PANTHER" id="PTHR24027:SF422">
    <property type="entry name" value="CADHERIN DOMAIN-CONTAINING PROTEIN"/>
    <property type="match status" value="1"/>
</dbReference>
<dbReference type="GO" id="GO:0016342">
    <property type="term" value="C:catenin complex"/>
    <property type="evidence" value="ECO:0007669"/>
    <property type="project" value="TreeGrafter"/>
</dbReference>
<name>A0A9P0GA18_9CUCU</name>
<keyword evidence="5" id="KW-0677">Repeat</keyword>
<dbReference type="GO" id="GO:0007156">
    <property type="term" value="P:homophilic cell adhesion via plasma membrane adhesion molecules"/>
    <property type="evidence" value="ECO:0007669"/>
    <property type="project" value="InterPro"/>
</dbReference>
<keyword evidence="8 16" id="KW-1133">Transmembrane helix</keyword>
<dbReference type="Pfam" id="PF00028">
    <property type="entry name" value="Cadherin"/>
    <property type="match status" value="5"/>
</dbReference>
<keyword evidence="11" id="KW-0325">Glycoprotein</keyword>
<dbReference type="GO" id="GO:0045296">
    <property type="term" value="F:cadherin binding"/>
    <property type="evidence" value="ECO:0007669"/>
    <property type="project" value="TreeGrafter"/>
</dbReference>
<keyword evidence="2" id="KW-0245">EGF-like domain</keyword>
<comment type="subcellular location">
    <subcellularLocation>
        <location evidence="1 14">Cell membrane</location>
        <topology evidence="1 14">Single-pass type I membrane protein</topology>
    </subcellularLocation>
</comment>
<dbReference type="GO" id="GO:0007424">
    <property type="term" value="P:open tracheal system development"/>
    <property type="evidence" value="ECO:0007669"/>
    <property type="project" value="UniProtKB-ARBA"/>
</dbReference>
<dbReference type="OrthoDB" id="6252479at2759"/>
<evidence type="ECO:0000256" key="1">
    <source>
        <dbReference type="ARBA" id="ARBA00004251"/>
    </source>
</evidence>
<dbReference type="FunFam" id="2.60.40.60:FF:000032">
    <property type="entry name" value="FAT atypical cadherin 1"/>
    <property type="match status" value="1"/>
</dbReference>
<dbReference type="GO" id="GO:0007163">
    <property type="term" value="P:establishment or maintenance of cell polarity"/>
    <property type="evidence" value="ECO:0007669"/>
    <property type="project" value="UniProtKB-ARBA"/>
</dbReference>
<dbReference type="Pfam" id="PF02210">
    <property type="entry name" value="Laminin_G_2"/>
    <property type="match status" value="1"/>
</dbReference>
<dbReference type="EMBL" id="OV651826">
    <property type="protein sequence ID" value="CAH1103431.1"/>
    <property type="molecule type" value="Genomic_DNA"/>
</dbReference>
<keyword evidence="9 16" id="KW-0472">Membrane</keyword>
<evidence type="ECO:0000256" key="9">
    <source>
        <dbReference type="ARBA" id="ARBA00023136"/>
    </source>
</evidence>
<keyword evidence="4 17" id="KW-0732">Signal</keyword>
<dbReference type="InterPro" id="IPR001791">
    <property type="entry name" value="Laminin_G"/>
</dbReference>
<feature type="domain" description="Cadherin" evidence="19">
    <location>
        <begin position="394"/>
        <end position="497"/>
    </location>
</feature>
<dbReference type="GO" id="GO:0001736">
    <property type="term" value="P:establishment of planar polarity"/>
    <property type="evidence" value="ECO:0007669"/>
    <property type="project" value="UniProtKB-ARBA"/>
</dbReference>
<dbReference type="Pfam" id="PF24811">
    <property type="entry name" value="Ig_Shg"/>
    <property type="match status" value="1"/>
</dbReference>
<dbReference type="InterPro" id="IPR000233">
    <property type="entry name" value="Cadherin_Y-type_LIR"/>
</dbReference>
<dbReference type="FunFam" id="2.60.40.60:FF:000058">
    <property type="entry name" value="FAT atypical cadherin 3"/>
    <property type="match status" value="1"/>
</dbReference>
<dbReference type="FunFam" id="2.60.40.60:FF:000272">
    <property type="entry name" value="DE cadherin-like protein"/>
    <property type="match status" value="1"/>
</dbReference>
<evidence type="ECO:0000259" key="18">
    <source>
        <dbReference type="PROSITE" id="PS50025"/>
    </source>
</evidence>
<feature type="domain" description="Cadherin" evidence="19">
    <location>
        <begin position="599"/>
        <end position="709"/>
    </location>
</feature>
<evidence type="ECO:0000259" key="19">
    <source>
        <dbReference type="PROSITE" id="PS50268"/>
    </source>
</evidence>
<gene>
    <name evidence="20" type="ORF">PSYICH_LOCUS4514</name>
</gene>
<evidence type="ECO:0000256" key="6">
    <source>
        <dbReference type="ARBA" id="ARBA00022837"/>
    </source>
</evidence>
<feature type="chain" id="PRO_5040363756" description="DE-cadherin" evidence="17">
    <location>
        <begin position="20"/>
        <end position="1472"/>
    </location>
</feature>
<comment type="function">
    <text evidence="15">Cadherins are calcium-dependent cell adhesion proteins.</text>
</comment>
<dbReference type="InterPro" id="IPR000742">
    <property type="entry name" value="EGF"/>
</dbReference>
<protein>
    <recommendedName>
        <fullName evidence="22">DE-cadherin</fullName>
    </recommendedName>
</protein>
<feature type="domain" description="Cadherin" evidence="19">
    <location>
        <begin position="166"/>
        <end position="276"/>
    </location>
</feature>
<keyword evidence="6 12" id="KW-0106">Calcium</keyword>
<feature type="domain" description="Cadherin" evidence="19">
    <location>
        <begin position="718"/>
        <end position="819"/>
    </location>
</feature>
<keyword evidence="7 14" id="KW-0130">Cell adhesion</keyword>
<dbReference type="GO" id="GO:0098858">
    <property type="term" value="C:actin-based cell projection"/>
    <property type="evidence" value="ECO:0007669"/>
    <property type="project" value="UniProtKB-ARBA"/>
</dbReference>
<dbReference type="GO" id="GO:0048565">
    <property type="term" value="P:digestive tract development"/>
    <property type="evidence" value="ECO:0007669"/>
    <property type="project" value="UniProtKB-ARBA"/>
</dbReference>
<evidence type="ECO:0000256" key="10">
    <source>
        <dbReference type="ARBA" id="ARBA00023157"/>
    </source>
</evidence>
<evidence type="ECO:0000256" key="8">
    <source>
        <dbReference type="ARBA" id="ARBA00022989"/>
    </source>
</evidence>
<proteinExistence type="predicted"/>
<dbReference type="InterPro" id="IPR039808">
    <property type="entry name" value="Cadherin"/>
</dbReference>
<dbReference type="GO" id="GO:0008013">
    <property type="term" value="F:beta-catenin binding"/>
    <property type="evidence" value="ECO:0007669"/>
    <property type="project" value="TreeGrafter"/>
</dbReference>
<evidence type="ECO:0000256" key="17">
    <source>
        <dbReference type="SAM" id="SignalP"/>
    </source>
</evidence>
<dbReference type="CDD" id="cd00110">
    <property type="entry name" value="LamG"/>
    <property type="match status" value="1"/>
</dbReference>
<dbReference type="GO" id="GO:0007431">
    <property type="term" value="P:salivary gland development"/>
    <property type="evidence" value="ECO:0007669"/>
    <property type="project" value="UniProtKB-ARBA"/>
</dbReference>
<dbReference type="GO" id="GO:0044331">
    <property type="term" value="P:cell-cell adhesion mediated by cadherin"/>
    <property type="evidence" value="ECO:0007669"/>
    <property type="project" value="TreeGrafter"/>
</dbReference>
<organism evidence="20 21">
    <name type="scientific">Psylliodes chrysocephalus</name>
    <dbReference type="NCBI Taxonomy" id="3402493"/>
    <lineage>
        <taxon>Eukaryota</taxon>
        <taxon>Metazoa</taxon>
        <taxon>Ecdysozoa</taxon>
        <taxon>Arthropoda</taxon>
        <taxon>Hexapoda</taxon>
        <taxon>Insecta</taxon>
        <taxon>Pterygota</taxon>
        <taxon>Neoptera</taxon>
        <taxon>Endopterygota</taxon>
        <taxon>Coleoptera</taxon>
        <taxon>Polyphaga</taxon>
        <taxon>Cucujiformia</taxon>
        <taxon>Chrysomeloidea</taxon>
        <taxon>Chrysomelidae</taxon>
        <taxon>Galerucinae</taxon>
        <taxon>Alticini</taxon>
        <taxon>Psylliodes</taxon>
    </lineage>
</organism>
<evidence type="ECO:0000256" key="13">
    <source>
        <dbReference type="PROSITE-ProRule" id="PRU00122"/>
    </source>
</evidence>
<dbReference type="SMART" id="SM00112">
    <property type="entry name" value="CA"/>
    <property type="match status" value="7"/>
</dbReference>
<evidence type="ECO:0000256" key="14">
    <source>
        <dbReference type="RuleBase" id="RU003318"/>
    </source>
</evidence>
<dbReference type="PROSITE" id="PS50025">
    <property type="entry name" value="LAM_G_DOMAIN"/>
    <property type="match status" value="1"/>
</dbReference>
<evidence type="ECO:0000256" key="12">
    <source>
        <dbReference type="PROSITE-ProRule" id="PRU00043"/>
    </source>
</evidence>
<dbReference type="PANTHER" id="PTHR24027">
    <property type="entry name" value="CADHERIN-23"/>
    <property type="match status" value="1"/>
</dbReference>
<dbReference type="InterPro" id="IPR002126">
    <property type="entry name" value="Cadherin-like_dom"/>
</dbReference>
<keyword evidence="21" id="KW-1185">Reference proteome</keyword>
<dbReference type="GO" id="GO:0007043">
    <property type="term" value="P:cell-cell junction assembly"/>
    <property type="evidence" value="ECO:0007669"/>
    <property type="project" value="TreeGrafter"/>
</dbReference>
<dbReference type="GO" id="GO:0016339">
    <property type="term" value="P:calcium-dependent cell-cell adhesion via plasma membrane cell adhesion molecules"/>
    <property type="evidence" value="ECO:0007669"/>
    <property type="project" value="TreeGrafter"/>
</dbReference>
<keyword evidence="10" id="KW-1015">Disulfide bond</keyword>
<dbReference type="SUPFAM" id="SSF49899">
    <property type="entry name" value="Concanavalin A-like lectins/glucanases"/>
    <property type="match status" value="1"/>
</dbReference>
<dbReference type="Gene3D" id="2.60.120.200">
    <property type="match status" value="1"/>
</dbReference>
<dbReference type="PRINTS" id="PR00205">
    <property type="entry name" value="CADHERIN"/>
</dbReference>
<feature type="domain" description="Cadherin" evidence="19">
    <location>
        <begin position="56"/>
        <end position="165"/>
    </location>
</feature>
<evidence type="ECO:0000256" key="15">
    <source>
        <dbReference type="RuleBase" id="RU004357"/>
    </source>
</evidence>
<dbReference type="InterPro" id="IPR015919">
    <property type="entry name" value="Cadherin-like_sf"/>
</dbReference>
<dbReference type="Proteomes" id="UP001153636">
    <property type="component" value="Chromosome 14"/>
</dbReference>
<accession>A0A9P0GA18</accession>
<reference evidence="20" key="1">
    <citation type="submission" date="2022-01" db="EMBL/GenBank/DDBJ databases">
        <authorList>
            <person name="King R."/>
        </authorList>
    </citation>
    <scope>NUCLEOTIDE SEQUENCE</scope>
</reference>
<feature type="transmembrane region" description="Helical" evidence="16">
    <location>
        <begin position="1304"/>
        <end position="1324"/>
    </location>
</feature>
<evidence type="ECO:0000256" key="4">
    <source>
        <dbReference type="ARBA" id="ARBA00022729"/>
    </source>
</evidence>
<evidence type="ECO:0000256" key="7">
    <source>
        <dbReference type="ARBA" id="ARBA00022889"/>
    </source>
</evidence>
<sequence length="1472" mass="165143">MGRLDFLIYIFLCFTLITSQTTNIHGFSENSVESFLLPQAKSANLIAGNHKPRFDDCQSYKPSVKEEQRANTFVTTVKAYDEDPKDAGGTVTYTIVHREGERVLFEINNATGALTTIQPFDRDEPVRQKELYVTVQATDNGRPTLADVCTFTVTITDINDNAPQLDKVEYDTQVSEDLKIGSEVMRVFAYDIDDGENSRLSYNFSDHDRPFTQYFRIDRDTGVVYLKEPLTDKKNTRFTSVVYVSDNGINDQEGQKYSMANISITVVGSDKQPPRFTHRTPDGILEIAENFNDFSKHIVTVEAESNIMDPQLAFELVKGKTYQTNKDQTFLLEAEGNIAHIKLVRPLDYETVTEYTLTIRVKNKDLMDSSINIPIKVLDVNDEIPNFLEFLKGSVVENDTPGAQAIQVRAIDKDGTAANNIVSYELVDNLDNFAIDRTTGVITSRIAFDRENIPLYHVNVKAYDNSPSALYNTTEPNIVIQTFQISIEDQNDNKPRFTHPIYRFSNITELADKSSIVGEVKALDNDTASLITYSITYGNINDSFLIENTTGRIRVNVQLDYELIEQYNLTVRAFDGLFEDFAIVYISILNENDERPVFKPYLKDIEIKEETIVSGCIVVVEAYDPDIKDRSSDQHIVYEVAKEQKDFLTVDSQGCVSVTKPLDRDPPFGSPTRQVFIYARDNDGGTNSLMDYAEIEIHLIDINDNAPFLNVTEIVWYENQNPGLIGNLSADDYDGPENGPPFMFRLADTASIDIQSKFSISQGQLFALVPFDREEQKFYEIPINISDSGFPVQSDVSVLRVIIGDVNDNKAEDGNSTIFVYKYVNGLDTDMEIGRVFVEDLDDWDLNDKVFVQLDNIDEFSLNKSNKGMILMRPTTTEGVYVVRYEVTETHEPTIETHTVNAIVTITVKVLPEEAVIKSGSIRMSGITKEEFVERSENNLSKKDILQREIAKILNTSVTNVDVFTVLNSPHQNSSYLDVRFSAHGSPYYAPEKLQNKVTEQESELEQILGVDFLMININECLNETVCGVESSCTNRLNVTQEPAVVFTNRTSFVGVNAFVDPVCSTIPREIFECFNGGIPVENTACNCPSGGEGPHCEILAVGFRGNGWAMYPSFDASNRTEIVLHILAETDNGLIFYNGPLNARQSALSKDYISLELRNGYPLLQICTGTSTKEIYLNSHINKLNDGALHKLKIGSGIDDMSLEVDDCGTTCSVWINKDSKGVIRANGPLQIGGLKNRFTDQEFQSIWNHLPPTSVGFSGCIRNLTYNEFYYNLGGPSDMYQAYPDCNYGVMQAVTFGIDSNFLVAILVCVAILIILLLAVVVHRRKQDNINEKEMDDTRENIINYEDEGGGECDTNYDLSVFRQNHIVDEKPLMEGADVPADISGFLDNKKDNCDKDPDNLPYDDVRHYAYEGDGNSTGSLSSLASCTDEGDLKFNYLSSFGPRFRKLADMYGEDPSDEDSHDGGEESWC</sequence>
<evidence type="ECO:0000313" key="21">
    <source>
        <dbReference type="Proteomes" id="UP001153636"/>
    </source>
</evidence>
<evidence type="ECO:0000256" key="11">
    <source>
        <dbReference type="ARBA" id="ARBA00023180"/>
    </source>
</evidence>
<dbReference type="SMART" id="SM00282">
    <property type="entry name" value="LamG"/>
    <property type="match status" value="1"/>
</dbReference>
<dbReference type="GO" id="GO:0008104">
    <property type="term" value="P:intracellular protein localization"/>
    <property type="evidence" value="ECO:0007669"/>
    <property type="project" value="UniProtKB-ARBA"/>
</dbReference>
<dbReference type="InterPro" id="IPR020894">
    <property type="entry name" value="Cadherin_CS"/>
</dbReference>
<dbReference type="GO" id="GO:0034332">
    <property type="term" value="P:adherens junction organization"/>
    <property type="evidence" value="ECO:0007669"/>
    <property type="project" value="TreeGrafter"/>
</dbReference>
<dbReference type="PROSITE" id="PS00022">
    <property type="entry name" value="EGF_1"/>
    <property type="match status" value="1"/>
</dbReference>
<keyword evidence="3 14" id="KW-0812">Transmembrane</keyword>